<evidence type="ECO:0000313" key="1">
    <source>
        <dbReference type="EMBL" id="GHE64886.1"/>
    </source>
</evidence>
<dbReference type="EMBL" id="BNAG01000003">
    <property type="protein sequence ID" value="GHE64886.1"/>
    <property type="molecule type" value="Genomic_DNA"/>
</dbReference>
<proteinExistence type="predicted"/>
<dbReference type="Proteomes" id="UP000658258">
    <property type="component" value="Unassembled WGS sequence"/>
</dbReference>
<keyword evidence="2" id="KW-1185">Reference proteome</keyword>
<protein>
    <submittedName>
        <fullName evidence="1">Uncharacterized protein</fullName>
    </submittedName>
</protein>
<name>A0ABQ3I8K3_9BACT</name>
<gene>
    <name evidence="1" type="ORF">GCM10011340_19860</name>
</gene>
<organism evidence="1 2">
    <name type="scientific">Roseivirga thermotolerans</name>
    <dbReference type="NCBI Taxonomy" id="1758176"/>
    <lineage>
        <taxon>Bacteria</taxon>
        <taxon>Pseudomonadati</taxon>
        <taxon>Bacteroidota</taxon>
        <taxon>Cytophagia</taxon>
        <taxon>Cytophagales</taxon>
        <taxon>Roseivirgaceae</taxon>
        <taxon>Roseivirga</taxon>
    </lineage>
</organism>
<comment type="caution">
    <text evidence="1">The sequence shown here is derived from an EMBL/GenBank/DDBJ whole genome shotgun (WGS) entry which is preliminary data.</text>
</comment>
<evidence type="ECO:0000313" key="2">
    <source>
        <dbReference type="Proteomes" id="UP000658258"/>
    </source>
</evidence>
<dbReference type="RefSeq" id="WP_189630104.1">
    <property type="nucleotide sequence ID" value="NZ_BNAG01000003.1"/>
</dbReference>
<sequence length="164" mass="19280">MKKLSDNQINMLFESRELTKMVKAALVKMRQDVRHRYSKAFYLIPKIEGKPDAQHVDYPDLLALRKERDTTLPFCDHYYKEIEKDIAKHELAMSFAQFEYEDEIEGKTNSTELLNFVLQATYQGEGMAEPENIFARILRQAYYEFQIKEISLQPIAEAQPQPPE</sequence>
<reference evidence="2" key="1">
    <citation type="journal article" date="2019" name="Int. J. Syst. Evol. Microbiol.">
        <title>The Global Catalogue of Microorganisms (GCM) 10K type strain sequencing project: providing services to taxonomists for standard genome sequencing and annotation.</title>
        <authorList>
            <consortium name="The Broad Institute Genomics Platform"/>
            <consortium name="The Broad Institute Genome Sequencing Center for Infectious Disease"/>
            <person name="Wu L."/>
            <person name="Ma J."/>
        </authorList>
    </citation>
    <scope>NUCLEOTIDE SEQUENCE [LARGE SCALE GENOMIC DNA]</scope>
    <source>
        <strain evidence="2">CGMCC 1.15111</strain>
    </source>
</reference>
<accession>A0ABQ3I8K3</accession>